<dbReference type="PANTHER" id="PTHR31435:SF10">
    <property type="entry name" value="BSR4717 PROTEIN"/>
    <property type="match status" value="1"/>
</dbReference>
<dbReference type="Proteomes" id="UP000265614">
    <property type="component" value="Unassembled WGS sequence"/>
</dbReference>
<feature type="compositionally biased region" description="Pro residues" evidence="1">
    <location>
        <begin position="22"/>
        <end position="37"/>
    </location>
</feature>
<comment type="caution">
    <text evidence="4">The sequence shown here is derived from an EMBL/GenBank/DDBJ whole genome shotgun (WGS) entry which is preliminary data.</text>
</comment>
<name>A0A3A3ZE45_9ACTN</name>
<reference evidence="4 5" key="1">
    <citation type="submission" date="2018-09" db="EMBL/GenBank/DDBJ databases">
        <title>YIM 75000 draft genome.</title>
        <authorList>
            <person name="Tang S."/>
            <person name="Feng Y."/>
        </authorList>
    </citation>
    <scope>NUCLEOTIDE SEQUENCE [LARGE SCALE GENOMIC DNA]</scope>
    <source>
        <strain evidence="4 5">YIM 75000</strain>
    </source>
</reference>
<gene>
    <name evidence="4" type="ORF">D5H78_16325</name>
</gene>
<dbReference type="InterPro" id="IPR000182">
    <property type="entry name" value="GNAT_dom"/>
</dbReference>
<proteinExistence type="predicted"/>
<evidence type="ECO:0000313" key="4">
    <source>
        <dbReference type="EMBL" id="RJK93395.1"/>
    </source>
</evidence>
<dbReference type="SUPFAM" id="SSF55729">
    <property type="entry name" value="Acyl-CoA N-acyltransferases (Nat)"/>
    <property type="match status" value="1"/>
</dbReference>
<dbReference type="GO" id="GO:0016747">
    <property type="term" value="F:acyltransferase activity, transferring groups other than amino-acyl groups"/>
    <property type="evidence" value="ECO:0007669"/>
    <property type="project" value="InterPro"/>
</dbReference>
<evidence type="ECO:0000313" key="5">
    <source>
        <dbReference type="Proteomes" id="UP000265614"/>
    </source>
</evidence>
<dbReference type="InterPro" id="IPR045057">
    <property type="entry name" value="Gcn5-rel_NAT"/>
</dbReference>
<sequence>MRQAGCSTCAHRVGPRHGRTPPTTPPPLAPPLAPARPPASRGRAGQDGPVADGEQGSGQAGDQGGGAPVVRDAPERDRYEVHDEQGRLAGFAAYQRARGLVVMTHTEVDPAYEGRGLGSALVRGALDDLRAQGTAVLPLCPFVGAYIARHPEYRDVVYRAPASRGTD</sequence>
<dbReference type="InterPro" id="IPR016181">
    <property type="entry name" value="Acyl_CoA_acyltransferase"/>
</dbReference>
<keyword evidence="4" id="KW-0808">Transferase</keyword>
<keyword evidence="5" id="KW-1185">Reference proteome</keyword>
<dbReference type="OrthoDB" id="5405911at2"/>
<dbReference type="PROSITE" id="PS51186">
    <property type="entry name" value="GNAT"/>
    <property type="match status" value="1"/>
</dbReference>
<evidence type="ECO:0000259" key="3">
    <source>
        <dbReference type="PROSITE" id="PS51729"/>
    </source>
</evidence>
<evidence type="ECO:0000259" key="2">
    <source>
        <dbReference type="PROSITE" id="PS51186"/>
    </source>
</evidence>
<dbReference type="InterPro" id="IPR031165">
    <property type="entry name" value="GNAT_YJDJ"/>
</dbReference>
<dbReference type="CDD" id="cd04301">
    <property type="entry name" value="NAT_SF"/>
    <property type="match status" value="1"/>
</dbReference>
<organism evidence="4 5">
    <name type="scientific">Vallicoccus soli</name>
    <dbReference type="NCBI Taxonomy" id="2339232"/>
    <lineage>
        <taxon>Bacteria</taxon>
        <taxon>Bacillati</taxon>
        <taxon>Actinomycetota</taxon>
        <taxon>Actinomycetes</taxon>
        <taxon>Motilibacterales</taxon>
        <taxon>Vallicoccaceae</taxon>
        <taxon>Vallicoccus</taxon>
    </lineage>
</organism>
<dbReference type="PROSITE" id="PS51729">
    <property type="entry name" value="GNAT_YJDJ"/>
    <property type="match status" value="1"/>
</dbReference>
<evidence type="ECO:0000256" key="1">
    <source>
        <dbReference type="SAM" id="MobiDB-lite"/>
    </source>
</evidence>
<protein>
    <submittedName>
        <fullName evidence="4">N-acetyltransferase</fullName>
    </submittedName>
</protein>
<feature type="domain" description="N-acetyltransferase" evidence="3">
    <location>
        <begin position="71"/>
        <end position="158"/>
    </location>
</feature>
<feature type="compositionally biased region" description="Basic and acidic residues" evidence="1">
    <location>
        <begin position="72"/>
        <end position="84"/>
    </location>
</feature>
<feature type="region of interest" description="Disordered" evidence="1">
    <location>
        <begin position="1"/>
        <end position="84"/>
    </location>
</feature>
<dbReference type="Gene3D" id="3.40.630.30">
    <property type="match status" value="1"/>
</dbReference>
<feature type="compositionally biased region" description="Gly residues" evidence="1">
    <location>
        <begin position="55"/>
        <end position="67"/>
    </location>
</feature>
<dbReference type="AlphaFoldDB" id="A0A3A3ZE45"/>
<feature type="domain" description="N-acetyltransferase" evidence="2">
    <location>
        <begin position="40"/>
        <end position="163"/>
    </location>
</feature>
<dbReference type="EMBL" id="QZEZ01000009">
    <property type="protein sequence ID" value="RJK93395.1"/>
    <property type="molecule type" value="Genomic_DNA"/>
</dbReference>
<accession>A0A3A3ZE45</accession>
<dbReference type="Pfam" id="PF14542">
    <property type="entry name" value="Acetyltransf_CG"/>
    <property type="match status" value="1"/>
</dbReference>
<dbReference type="PANTHER" id="PTHR31435">
    <property type="entry name" value="PROTEIN NATD1"/>
    <property type="match status" value="1"/>
</dbReference>